<keyword evidence="5" id="KW-0597">Phosphoprotein</keyword>
<keyword evidence="4" id="KW-1003">Cell membrane</keyword>
<dbReference type="PROSITE" id="PS51257">
    <property type="entry name" value="PROKAR_LIPOPROTEIN"/>
    <property type="match status" value="1"/>
</dbReference>
<dbReference type="Pfam" id="PF17203">
    <property type="entry name" value="sCache_3_2"/>
    <property type="match status" value="1"/>
</dbReference>
<keyword evidence="9 17" id="KW-0418">Kinase</keyword>
<dbReference type="InterPro" id="IPR003594">
    <property type="entry name" value="HATPase_dom"/>
</dbReference>
<accession>A0ABT3U2P4</accession>
<gene>
    <name evidence="17" type="ORF">OFY01_28290</name>
</gene>
<dbReference type="InterPro" id="IPR035965">
    <property type="entry name" value="PAS-like_dom_sf"/>
</dbReference>
<evidence type="ECO:0000256" key="14">
    <source>
        <dbReference type="SAM" id="MobiDB-lite"/>
    </source>
</evidence>
<dbReference type="RefSeq" id="WP_266604671.1">
    <property type="nucleotide sequence ID" value="NZ_JAPHNL010000315.1"/>
</dbReference>
<keyword evidence="13 15" id="KW-0472">Membrane</keyword>
<evidence type="ECO:0000256" key="9">
    <source>
        <dbReference type="ARBA" id="ARBA00022777"/>
    </source>
</evidence>
<comment type="subcellular location">
    <subcellularLocation>
        <location evidence="2">Cell membrane</location>
        <topology evidence="2">Multi-pass membrane protein</topology>
    </subcellularLocation>
</comment>
<evidence type="ECO:0000256" key="6">
    <source>
        <dbReference type="ARBA" id="ARBA00022679"/>
    </source>
</evidence>
<keyword evidence="8" id="KW-0547">Nucleotide-binding</keyword>
<name>A0ABT3U2P4_9ACTN</name>
<comment type="catalytic activity">
    <reaction evidence="1">
        <text>ATP + protein L-histidine = ADP + protein N-phospho-L-histidine.</text>
        <dbReference type="EC" id="2.7.13.3"/>
    </reaction>
</comment>
<evidence type="ECO:0000256" key="11">
    <source>
        <dbReference type="ARBA" id="ARBA00022989"/>
    </source>
</evidence>
<evidence type="ECO:0000256" key="12">
    <source>
        <dbReference type="ARBA" id="ARBA00023012"/>
    </source>
</evidence>
<dbReference type="Gene3D" id="3.30.450.20">
    <property type="entry name" value="PAS domain"/>
    <property type="match status" value="2"/>
</dbReference>
<keyword evidence="11 15" id="KW-1133">Transmembrane helix</keyword>
<evidence type="ECO:0000313" key="17">
    <source>
        <dbReference type="EMBL" id="MCX3063593.1"/>
    </source>
</evidence>
<dbReference type="GO" id="GO:0016301">
    <property type="term" value="F:kinase activity"/>
    <property type="evidence" value="ECO:0007669"/>
    <property type="project" value="UniProtKB-KW"/>
</dbReference>
<evidence type="ECO:0000256" key="8">
    <source>
        <dbReference type="ARBA" id="ARBA00022741"/>
    </source>
</evidence>
<dbReference type="Pfam" id="PF02518">
    <property type="entry name" value="HATPase_c"/>
    <property type="match status" value="1"/>
</dbReference>
<evidence type="ECO:0000256" key="13">
    <source>
        <dbReference type="ARBA" id="ARBA00023136"/>
    </source>
</evidence>
<dbReference type="InterPro" id="IPR005467">
    <property type="entry name" value="His_kinase_dom"/>
</dbReference>
<dbReference type="PRINTS" id="PR00344">
    <property type="entry name" value="BCTRLSENSOR"/>
</dbReference>
<evidence type="ECO:0000313" key="18">
    <source>
        <dbReference type="Proteomes" id="UP001163064"/>
    </source>
</evidence>
<organism evidence="17 18">
    <name type="scientific">Streptomyces beihaiensis</name>
    <dbReference type="NCBI Taxonomy" id="2984495"/>
    <lineage>
        <taxon>Bacteria</taxon>
        <taxon>Bacillati</taxon>
        <taxon>Actinomycetota</taxon>
        <taxon>Actinomycetes</taxon>
        <taxon>Kitasatosporales</taxon>
        <taxon>Streptomycetaceae</taxon>
        <taxon>Streptomyces</taxon>
    </lineage>
</organism>
<protein>
    <recommendedName>
        <fullName evidence="3">histidine kinase</fullName>
        <ecNumber evidence="3">2.7.13.3</ecNumber>
    </recommendedName>
</protein>
<feature type="compositionally biased region" description="Low complexity" evidence="14">
    <location>
        <begin position="560"/>
        <end position="594"/>
    </location>
</feature>
<dbReference type="SUPFAM" id="SSF55874">
    <property type="entry name" value="ATPase domain of HSP90 chaperone/DNA topoisomerase II/histidine kinase"/>
    <property type="match status" value="1"/>
</dbReference>
<keyword evidence="7 15" id="KW-0812">Transmembrane</keyword>
<evidence type="ECO:0000256" key="15">
    <source>
        <dbReference type="SAM" id="Phobius"/>
    </source>
</evidence>
<evidence type="ECO:0000256" key="7">
    <source>
        <dbReference type="ARBA" id="ARBA00022692"/>
    </source>
</evidence>
<dbReference type="SUPFAM" id="SSF55785">
    <property type="entry name" value="PYP-like sensor domain (PAS domain)"/>
    <property type="match status" value="1"/>
</dbReference>
<dbReference type="PANTHER" id="PTHR45436:SF5">
    <property type="entry name" value="SENSOR HISTIDINE KINASE TRCS"/>
    <property type="match status" value="1"/>
</dbReference>
<proteinExistence type="predicted"/>
<dbReference type="InterPro" id="IPR004358">
    <property type="entry name" value="Sig_transdc_His_kin-like_C"/>
</dbReference>
<dbReference type="EMBL" id="JAPHNL010000315">
    <property type="protein sequence ID" value="MCX3063593.1"/>
    <property type="molecule type" value="Genomic_DNA"/>
</dbReference>
<feature type="transmembrane region" description="Helical" evidence="15">
    <location>
        <begin position="12"/>
        <end position="34"/>
    </location>
</feature>
<evidence type="ECO:0000256" key="3">
    <source>
        <dbReference type="ARBA" id="ARBA00012438"/>
    </source>
</evidence>
<dbReference type="SUPFAM" id="SSF55890">
    <property type="entry name" value="Sporulation response regulatory protein Spo0B"/>
    <property type="match status" value="1"/>
</dbReference>
<dbReference type="SMART" id="SM00387">
    <property type="entry name" value="HATPase_c"/>
    <property type="match status" value="1"/>
</dbReference>
<dbReference type="SUPFAM" id="SSF103190">
    <property type="entry name" value="Sensory domain-like"/>
    <property type="match status" value="1"/>
</dbReference>
<evidence type="ECO:0000256" key="10">
    <source>
        <dbReference type="ARBA" id="ARBA00022840"/>
    </source>
</evidence>
<evidence type="ECO:0000256" key="5">
    <source>
        <dbReference type="ARBA" id="ARBA00022553"/>
    </source>
</evidence>
<reference evidence="17" key="1">
    <citation type="submission" date="2022-10" db="EMBL/GenBank/DDBJ databases">
        <title>Streptomyces beihaiensis sp. nov., a chitin degrading actinobacterium, isolated from shrimp pond soil.</title>
        <authorList>
            <person name="Xie J."/>
            <person name="Shen N."/>
        </authorList>
    </citation>
    <scope>NUCLEOTIDE SEQUENCE</scope>
    <source>
        <strain evidence="17">GXMU-J5</strain>
    </source>
</reference>
<keyword evidence="12" id="KW-0902">Two-component regulatory system</keyword>
<feature type="region of interest" description="Disordered" evidence="14">
    <location>
        <begin position="529"/>
        <end position="594"/>
    </location>
</feature>
<evidence type="ECO:0000256" key="2">
    <source>
        <dbReference type="ARBA" id="ARBA00004651"/>
    </source>
</evidence>
<dbReference type="InterPro" id="IPR016120">
    <property type="entry name" value="Sig_transdc_His_kin_SpoOB"/>
</dbReference>
<dbReference type="InterPro" id="IPR050428">
    <property type="entry name" value="TCS_sensor_his_kinase"/>
</dbReference>
<keyword evidence="10" id="KW-0067">ATP-binding</keyword>
<evidence type="ECO:0000256" key="1">
    <source>
        <dbReference type="ARBA" id="ARBA00000085"/>
    </source>
</evidence>
<dbReference type="InterPro" id="IPR029151">
    <property type="entry name" value="Sensor-like_sf"/>
</dbReference>
<feature type="domain" description="Histidine kinase" evidence="16">
    <location>
        <begin position="307"/>
        <end position="532"/>
    </location>
</feature>
<comment type="caution">
    <text evidence="17">The sequence shown here is derived from an EMBL/GenBank/DDBJ whole genome shotgun (WGS) entry which is preliminary data.</text>
</comment>
<feature type="transmembrane region" description="Helical" evidence="15">
    <location>
        <begin position="174"/>
        <end position="195"/>
    </location>
</feature>
<dbReference type="PANTHER" id="PTHR45436">
    <property type="entry name" value="SENSOR HISTIDINE KINASE YKOH"/>
    <property type="match status" value="1"/>
</dbReference>
<keyword evidence="18" id="KW-1185">Reference proteome</keyword>
<evidence type="ECO:0000259" key="16">
    <source>
        <dbReference type="PROSITE" id="PS50109"/>
    </source>
</evidence>
<dbReference type="Gene3D" id="3.30.565.10">
    <property type="entry name" value="Histidine kinase-like ATPase, C-terminal domain"/>
    <property type="match status" value="1"/>
</dbReference>
<dbReference type="PROSITE" id="PS50109">
    <property type="entry name" value="HIS_KIN"/>
    <property type="match status" value="1"/>
</dbReference>
<evidence type="ECO:0000256" key="4">
    <source>
        <dbReference type="ARBA" id="ARBA00022475"/>
    </source>
</evidence>
<dbReference type="InterPro" id="IPR036890">
    <property type="entry name" value="HATPase_C_sf"/>
</dbReference>
<dbReference type="Proteomes" id="UP001163064">
    <property type="component" value="Unassembled WGS sequence"/>
</dbReference>
<dbReference type="EC" id="2.7.13.3" evidence="3"/>
<sequence>MRIPRPRSLAGQLFAMQVVLVAVVVAGCALFMYVSDKGQAESAAHRQAKAVATSVADARSVRAAIEGRARQDPTVTLQPYATDVMRHTGVDFVTIMDTRGIRWTHPDPRRIGHRFLGHIGPALKGRTFSETYTGTLGPSVRVVTPVYGSGHQVIGLVSAGITIERISRRARGQLLAVGGVALAALVLGGIGTYVVNARLRRHTHGMNATELSRMHAYHQAALHAVREGLVMLDGQRRVALINDGARELLGVGEGSVGRSVAELGLPKALTGALLAAEPRVDEVHLTADRVVVVNTSPVTSGSRRGTVVTLRDHTELQAVMGELDSERGFTQALRSQAHEAANRLHTVVSLIELGRAEEAVEFATAELELAQVLTDQVVGAVSEPVLAALLLGKAAQANEHGVELVVSPDTRIDDGLLPRALPSRDLVTVLGNLIDNAVDAALGAPGARVTVTARAEGGSLLLRVSDTGPGVAEADAEAVFERGWSTKAAGSCGRGLGLALVRQAVARAGGTLELGRAAQGGAEFTVRLPLSGRPVGRPGGRADGPPLDAVPRQPGTGVGSDAVDSAVGLDAGAAAGDTSAGWQGAAGAPGPRPE</sequence>
<keyword evidence="6" id="KW-0808">Transferase</keyword>
<dbReference type="CDD" id="cd16915">
    <property type="entry name" value="HATPase_DpiB-CitA-like"/>
    <property type="match status" value="1"/>
</dbReference>
<dbReference type="InterPro" id="IPR033463">
    <property type="entry name" value="sCache_3"/>
</dbReference>